<sequence>MAKVCYFTGRRAETGNARSHAMNASRRTWKPNLQKVRVLIDGKPKKVWVSTRALKSGKIERV</sequence>
<evidence type="ECO:0000256" key="3">
    <source>
        <dbReference type="ARBA" id="ARBA00023274"/>
    </source>
</evidence>
<dbReference type="SUPFAM" id="SSF143800">
    <property type="entry name" value="L28p-like"/>
    <property type="match status" value="1"/>
</dbReference>
<dbReference type="InterPro" id="IPR034704">
    <property type="entry name" value="Ribosomal_bL28/bL31-like_sf"/>
</dbReference>
<dbReference type="Proteomes" id="UP001059480">
    <property type="component" value="Unassembled WGS sequence"/>
</dbReference>
<dbReference type="PANTHER" id="PTHR39080">
    <property type="entry name" value="50S RIBOSOMAL PROTEIN L28"/>
    <property type="match status" value="1"/>
</dbReference>
<dbReference type="Pfam" id="PF00830">
    <property type="entry name" value="Ribosomal_L28"/>
    <property type="match status" value="1"/>
</dbReference>
<evidence type="ECO:0000313" key="6">
    <source>
        <dbReference type="EMBL" id="MCQ9209732.1"/>
    </source>
</evidence>
<dbReference type="PANTHER" id="PTHR39080:SF1">
    <property type="entry name" value="LARGE RIBOSOMAL SUBUNIT PROTEIN BL28A"/>
    <property type="match status" value="1"/>
</dbReference>
<evidence type="ECO:0000313" key="7">
    <source>
        <dbReference type="Proteomes" id="UP001059480"/>
    </source>
</evidence>
<keyword evidence="2 5" id="KW-0689">Ribosomal protein</keyword>
<evidence type="ECO:0000256" key="4">
    <source>
        <dbReference type="ARBA" id="ARBA00035174"/>
    </source>
</evidence>
<dbReference type="InterPro" id="IPR026569">
    <property type="entry name" value="Ribosomal_bL28"/>
</dbReference>
<dbReference type="Gene3D" id="2.30.170.40">
    <property type="entry name" value="Ribosomal protein L28/L24"/>
    <property type="match status" value="1"/>
</dbReference>
<reference evidence="6" key="1">
    <citation type="submission" date="2022-07" db="EMBL/GenBank/DDBJ databases">
        <authorList>
            <person name="Jung M.-Y."/>
            <person name="Lee M."/>
        </authorList>
    </citation>
    <scope>NUCLEOTIDE SEQUENCE</scope>
    <source>
        <strain evidence="6">S8</strain>
    </source>
</reference>
<gene>
    <name evidence="5 6" type="primary">rpmB</name>
    <name evidence="6" type="ORF">NPA36_04130</name>
</gene>
<dbReference type="EMBL" id="JANHNZ010000003">
    <property type="protein sequence ID" value="MCQ9209732.1"/>
    <property type="molecule type" value="Genomic_DNA"/>
</dbReference>
<evidence type="ECO:0000256" key="1">
    <source>
        <dbReference type="ARBA" id="ARBA00008760"/>
    </source>
</evidence>
<proteinExistence type="inferred from homology"/>
<keyword evidence="3 5" id="KW-0687">Ribonucleoprotein</keyword>
<organism evidence="6 7">
    <name type="scientific">Granulicatella seriolae</name>
    <dbReference type="NCBI Taxonomy" id="2967226"/>
    <lineage>
        <taxon>Bacteria</taxon>
        <taxon>Bacillati</taxon>
        <taxon>Bacillota</taxon>
        <taxon>Bacilli</taxon>
        <taxon>Lactobacillales</taxon>
        <taxon>Carnobacteriaceae</taxon>
        <taxon>Granulicatella</taxon>
    </lineage>
</organism>
<dbReference type="InterPro" id="IPR050096">
    <property type="entry name" value="Bacterial_rp_bL28"/>
</dbReference>
<dbReference type="RefSeq" id="WP_256944846.1">
    <property type="nucleotide sequence ID" value="NZ_JANHNZ010000003.1"/>
</dbReference>
<evidence type="ECO:0000256" key="2">
    <source>
        <dbReference type="ARBA" id="ARBA00022980"/>
    </source>
</evidence>
<reference evidence="6" key="2">
    <citation type="journal article" date="2023" name="Curr. Microbiol.">
        <title>Granulicatella seriolae sp. nov., a Novel Facultative Anaerobe Isolated from Yellowtail Marine Fish.</title>
        <authorList>
            <person name="Lee M."/>
            <person name="Choi Y.J."/>
            <person name="Farooq A."/>
            <person name="Jeong J.B."/>
            <person name="Jung M.Y."/>
        </authorList>
    </citation>
    <scope>NUCLEOTIDE SEQUENCE</scope>
    <source>
        <strain evidence="6">S8</strain>
    </source>
</reference>
<keyword evidence="7" id="KW-1185">Reference proteome</keyword>
<comment type="caution">
    <text evidence="6">The sequence shown here is derived from an EMBL/GenBank/DDBJ whole genome shotgun (WGS) entry which is preliminary data.</text>
</comment>
<name>A0ABT1WN09_9LACT</name>
<protein>
    <recommendedName>
        <fullName evidence="4 5">Large ribosomal subunit protein bL28</fullName>
    </recommendedName>
</protein>
<dbReference type="InterPro" id="IPR001383">
    <property type="entry name" value="Ribosomal_bL28_bact-type"/>
</dbReference>
<accession>A0ABT1WN09</accession>
<dbReference type="GO" id="GO:0005840">
    <property type="term" value="C:ribosome"/>
    <property type="evidence" value="ECO:0007669"/>
    <property type="project" value="UniProtKB-KW"/>
</dbReference>
<dbReference type="InterPro" id="IPR037147">
    <property type="entry name" value="Ribosomal_bL28_sf"/>
</dbReference>
<reference evidence="6" key="3">
    <citation type="journal article" date="2023" name="Microbiol. Resour. Announc.">
        <title>Draft Genome Sequence of Granulicatella sp. Strain S8, Isolated from a Marine Fish, Seriola quinqueradiata.</title>
        <authorList>
            <person name="Lee M."/>
            <person name="Farooq A."/>
            <person name="Jeong J.B."/>
            <person name="Jung M.Y."/>
        </authorList>
    </citation>
    <scope>NUCLEOTIDE SEQUENCE</scope>
    <source>
        <strain evidence="6">S8</strain>
    </source>
</reference>
<comment type="similarity">
    <text evidence="1 5">Belongs to the bacterial ribosomal protein bL28 family.</text>
</comment>
<dbReference type="NCBIfam" id="TIGR00009">
    <property type="entry name" value="L28"/>
    <property type="match status" value="1"/>
</dbReference>
<evidence type="ECO:0000256" key="5">
    <source>
        <dbReference type="HAMAP-Rule" id="MF_00373"/>
    </source>
</evidence>
<dbReference type="HAMAP" id="MF_00373">
    <property type="entry name" value="Ribosomal_bL28"/>
    <property type="match status" value="1"/>
</dbReference>